<comment type="subunit">
    <text evidence="4 5">Homodimer.</text>
</comment>
<feature type="binding site" evidence="4">
    <location>
        <begin position="158"/>
        <end position="164"/>
    </location>
    <ligand>
        <name>ATP</name>
        <dbReference type="ChEBI" id="CHEBI:30616"/>
    </ligand>
</feature>
<dbReference type="Gene3D" id="3.40.50.20">
    <property type="match status" value="1"/>
</dbReference>
<proteinExistence type="inferred from homology"/>
<feature type="binding site" evidence="4">
    <location>
        <begin position="273"/>
        <end position="274"/>
    </location>
    <ligand>
        <name>ATP</name>
        <dbReference type="ChEBI" id="CHEBI:30616"/>
    </ligand>
</feature>
<dbReference type="PROSITE" id="PS50975">
    <property type="entry name" value="ATP_GRASP"/>
    <property type="match status" value="1"/>
</dbReference>
<dbReference type="Proteomes" id="UP001204142">
    <property type="component" value="Unassembled WGS sequence"/>
</dbReference>
<dbReference type="InterPro" id="IPR005875">
    <property type="entry name" value="PurK"/>
</dbReference>
<comment type="catalytic activity">
    <reaction evidence="4 5">
        <text>5-amino-1-(5-phospho-beta-D-ribosyl)imidazole + hydrogencarbonate + ATP = 5-carboxyamino-1-(5-phospho-D-ribosyl)imidazole + ADP + phosphate + 2 H(+)</text>
        <dbReference type="Rhea" id="RHEA:19317"/>
        <dbReference type="ChEBI" id="CHEBI:15378"/>
        <dbReference type="ChEBI" id="CHEBI:17544"/>
        <dbReference type="ChEBI" id="CHEBI:30616"/>
        <dbReference type="ChEBI" id="CHEBI:43474"/>
        <dbReference type="ChEBI" id="CHEBI:58730"/>
        <dbReference type="ChEBI" id="CHEBI:137981"/>
        <dbReference type="ChEBI" id="CHEBI:456216"/>
        <dbReference type="EC" id="6.3.4.18"/>
    </reaction>
</comment>
<evidence type="ECO:0000256" key="5">
    <source>
        <dbReference type="RuleBase" id="RU361200"/>
    </source>
</evidence>
<dbReference type="InterPro" id="IPR016185">
    <property type="entry name" value="PreATP-grasp_dom_sf"/>
</dbReference>
<dbReference type="Pfam" id="PF17769">
    <property type="entry name" value="PurK_C"/>
    <property type="match status" value="1"/>
</dbReference>
<dbReference type="InterPro" id="IPR040686">
    <property type="entry name" value="PurK_C"/>
</dbReference>
<evidence type="ECO:0000256" key="1">
    <source>
        <dbReference type="ARBA" id="ARBA00022741"/>
    </source>
</evidence>
<dbReference type="InterPro" id="IPR013815">
    <property type="entry name" value="ATP_grasp_subdomain_1"/>
</dbReference>
<gene>
    <name evidence="4 5" type="primary">purK</name>
    <name evidence="7" type="ORF">NQT62_10235</name>
</gene>
<evidence type="ECO:0000313" key="8">
    <source>
        <dbReference type="Proteomes" id="UP001204142"/>
    </source>
</evidence>
<feature type="binding site" evidence="4">
    <location>
        <position position="196"/>
    </location>
    <ligand>
        <name>ATP</name>
        <dbReference type="ChEBI" id="CHEBI:30616"/>
    </ligand>
</feature>
<dbReference type="EMBL" id="JANIGO010000003">
    <property type="protein sequence ID" value="MCQ8896807.1"/>
    <property type="molecule type" value="Genomic_DNA"/>
</dbReference>
<dbReference type="Gene3D" id="3.30.470.20">
    <property type="entry name" value="ATP-grasp fold, B domain"/>
    <property type="match status" value="1"/>
</dbReference>
<evidence type="ECO:0000256" key="2">
    <source>
        <dbReference type="ARBA" id="ARBA00022755"/>
    </source>
</evidence>
<dbReference type="Pfam" id="PF22660">
    <property type="entry name" value="RS_preATP-grasp-like"/>
    <property type="match status" value="1"/>
</dbReference>
<name>A0ABT1WGZ9_9BURK</name>
<feature type="binding site" evidence="4">
    <location>
        <position position="114"/>
    </location>
    <ligand>
        <name>ATP</name>
        <dbReference type="ChEBI" id="CHEBI:30616"/>
    </ligand>
</feature>
<dbReference type="InterPro" id="IPR054350">
    <property type="entry name" value="PurT/PurK_preATP-grasp"/>
</dbReference>
<dbReference type="RefSeq" id="WP_256764600.1">
    <property type="nucleotide sequence ID" value="NZ_JANIGO010000003.1"/>
</dbReference>
<keyword evidence="4 5" id="KW-0436">Ligase</keyword>
<dbReference type="PANTHER" id="PTHR11609">
    <property type="entry name" value="PURINE BIOSYNTHESIS PROTEIN 6/7, PUR6/7"/>
    <property type="match status" value="1"/>
</dbReference>
<dbReference type="HAMAP" id="MF_01928">
    <property type="entry name" value="PurK"/>
    <property type="match status" value="1"/>
</dbReference>
<evidence type="ECO:0000256" key="4">
    <source>
        <dbReference type="HAMAP-Rule" id="MF_01928"/>
    </source>
</evidence>
<accession>A0ABT1WGZ9</accession>
<comment type="function">
    <text evidence="4">Catalyzes the ATP-dependent conversion of 5-aminoimidazole ribonucleotide (AIR) and HCO(3)(-) to N5-carboxyaminoimidazole ribonucleotide (N5-CAIR).</text>
</comment>
<feature type="domain" description="ATP-grasp" evidence="6">
    <location>
        <begin position="118"/>
        <end position="303"/>
    </location>
</feature>
<comment type="function">
    <text evidence="5">Catalyzes the ATP-dependent conversion of 5-aminoimidazole ribonucleotide (AIR) and HCO(3)- to N5-carboxyaminoimidazole ribonucleotide (N5-CAIR).</text>
</comment>
<dbReference type="NCBIfam" id="TIGR01161">
    <property type="entry name" value="purK"/>
    <property type="match status" value="1"/>
</dbReference>
<reference evidence="7 8" key="1">
    <citation type="submission" date="2022-07" db="EMBL/GenBank/DDBJ databases">
        <authorList>
            <person name="Xamxidin M."/>
            <person name="Wu M."/>
        </authorList>
    </citation>
    <scope>NUCLEOTIDE SEQUENCE [LARGE SCALE GENOMIC DNA]</scope>
    <source>
        <strain evidence="7 8">NBRC 111650</strain>
    </source>
</reference>
<dbReference type="Pfam" id="PF02222">
    <property type="entry name" value="ATP-grasp"/>
    <property type="match status" value="1"/>
</dbReference>
<evidence type="ECO:0000259" key="6">
    <source>
        <dbReference type="PROSITE" id="PS50975"/>
    </source>
</evidence>
<protein>
    <recommendedName>
        <fullName evidence="4 5">N5-carboxyaminoimidazole ribonucleotide synthase</fullName>
        <shortName evidence="4 5">N5-CAIR synthase</shortName>
        <ecNumber evidence="4 5">6.3.4.18</ecNumber>
    </recommendedName>
    <alternativeName>
        <fullName evidence="4 5">5-(carboxyamino)imidazole ribonucleotide synthetase</fullName>
    </alternativeName>
</protein>
<organism evidence="7 8">
    <name type="scientific">Limnobacter humi</name>
    <dbReference type="NCBI Taxonomy" id="1778671"/>
    <lineage>
        <taxon>Bacteria</taxon>
        <taxon>Pseudomonadati</taxon>
        <taxon>Pseudomonadota</taxon>
        <taxon>Betaproteobacteria</taxon>
        <taxon>Burkholderiales</taxon>
        <taxon>Burkholderiaceae</taxon>
        <taxon>Limnobacter</taxon>
    </lineage>
</organism>
<dbReference type="InterPro" id="IPR011761">
    <property type="entry name" value="ATP-grasp"/>
</dbReference>
<sequence length="394" mass="42246">MSTHKSVEFKTAQPNQWLGLLGGGQLGRMFCMAAQRLGYKVLVLDPATNSPAGSVADGQVLADYLDDAGLAELAQRCVGVTTEFENVPALAMETLAASIPVSPSAFSVGVAQNRIEEKSYISGCGVPVAPHAPIRQAEDITAALETLLPGILKTARLGYDGKGQVRVKTLDDVKAAFDNLNQVECVLEKRLTLLKEVSVIVARDHQGECVTFPVAENHHRKGILATTIVPARIDDVMAAQARASAISIARALDYVGVLCVEFFVVEGMGLVVNEIAPRPHNSGHYSIDACVTCQFEQQARILAGLPLGDTRQHSPSVMVNLLGDLWFDAQGNEREPNWPGVLAMPEVKLHLYGKEQARVGRKMGHITVVAATLDRALEVAEAVRSLLGIGDDDD</sequence>
<comment type="caution">
    <text evidence="7">The sequence shown here is derived from an EMBL/GenBank/DDBJ whole genome shotgun (WGS) entry which is preliminary data.</text>
</comment>
<feature type="binding site" evidence="4">
    <location>
        <position position="153"/>
    </location>
    <ligand>
        <name>ATP</name>
        <dbReference type="ChEBI" id="CHEBI:30616"/>
    </ligand>
</feature>
<dbReference type="NCBIfam" id="NF004676">
    <property type="entry name" value="PRK06019.1-2"/>
    <property type="match status" value="1"/>
</dbReference>
<keyword evidence="2 4" id="KW-0658">Purine biosynthesis</keyword>
<keyword evidence="8" id="KW-1185">Reference proteome</keyword>
<keyword evidence="1 4" id="KW-0547">Nucleotide-binding</keyword>
<dbReference type="SUPFAM" id="SSF56059">
    <property type="entry name" value="Glutathione synthetase ATP-binding domain-like"/>
    <property type="match status" value="1"/>
</dbReference>
<dbReference type="InterPro" id="IPR003135">
    <property type="entry name" value="ATP-grasp_carboxylate-amine"/>
</dbReference>
<dbReference type="NCBIfam" id="NF004679">
    <property type="entry name" value="PRK06019.1-5"/>
    <property type="match status" value="1"/>
</dbReference>
<dbReference type="SUPFAM" id="SSF52440">
    <property type="entry name" value="PreATP-grasp domain"/>
    <property type="match status" value="1"/>
</dbReference>
<dbReference type="EC" id="6.3.4.18" evidence="4 5"/>
<comment type="similarity">
    <text evidence="4 5">Belongs to the PurK/PurT family.</text>
</comment>
<dbReference type="Gene3D" id="3.30.1490.20">
    <property type="entry name" value="ATP-grasp fold, A domain"/>
    <property type="match status" value="1"/>
</dbReference>
<dbReference type="GO" id="GO:0034028">
    <property type="term" value="F:5-(carboxyamino)imidazole ribonucleotide synthase activity"/>
    <property type="evidence" value="ECO:0007669"/>
    <property type="project" value="UniProtKB-EC"/>
</dbReference>
<dbReference type="PANTHER" id="PTHR11609:SF5">
    <property type="entry name" value="PHOSPHORIBOSYLAMINOIMIDAZOLE CARBOXYLASE"/>
    <property type="match status" value="1"/>
</dbReference>
<feature type="binding site" evidence="4">
    <location>
        <begin position="188"/>
        <end position="191"/>
    </location>
    <ligand>
        <name>ATP</name>
        <dbReference type="ChEBI" id="CHEBI:30616"/>
    </ligand>
</feature>
<evidence type="ECO:0000256" key="3">
    <source>
        <dbReference type="ARBA" id="ARBA00022840"/>
    </source>
</evidence>
<feature type="binding site" evidence="4">
    <location>
        <position position="219"/>
    </location>
    <ligand>
        <name>ATP</name>
        <dbReference type="ChEBI" id="CHEBI:30616"/>
    </ligand>
</feature>
<dbReference type="NCBIfam" id="NF004675">
    <property type="entry name" value="PRK06019.1-1"/>
    <property type="match status" value="1"/>
</dbReference>
<dbReference type="InterPro" id="IPR011054">
    <property type="entry name" value="Rudment_hybrid_motif"/>
</dbReference>
<keyword evidence="3 4" id="KW-0067">ATP-binding</keyword>
<dbReference type="NCBIfam" id="NF004677">
    <property type="entry name" value="PRK06019.1-3"/>
    <property type="match status" value="1"/>
</dbReference>
<dbReference type="SUPFAM" id="SSF51246">
    <property type="entry name" value="Rudiment single hybrid motif"/>
    <property type="match status" value="1"/>
</dbReference>
<evidence type="ECO:0000313" key="7">
    <source>
        <dbReference type="EMBL" id="MCQ8896807.1"/>
    </source>
</evidence>
<comment type="pathway">
    <text evidence="4 5">Purine metabolism; IMP biosynthesis via de novo pathway; 5-amino-1-(5-phospho-D-ribosyl)imidazole-4-carboxylate from 5-amino-1-(5-phospho-D-ribosyl)imidazole (N5-CAIR route): step 1/2.</text>
</comment>